<dbReference type="EMBL" id="JAAXYH010000010">
    <property type="protein sequence ID" value="NMH66189.1"/>
    <property type="molecule type" value="Genomic_DNA"/>
</dbReference>
<dbReference type="SUPFAM" id="SSF56281">
    <property type="entry name" value="Metallo-hydrolase/oxidoreductase"/>
    <property type="match status" value="1"/>
</dbReference>
<dbReference type="InterPro" id="IPR036866">
    <property type="entry name" value="RibonucZ/Hydroxyglut_hydro"/>
</dbReference>
<dbReference type="PANTHER" id="PTHR15032:SF4">
    <property type="entry name" value="N-ACYL-PHOSPHATIDYLETHANOLAMINE-HYDROLYZING PHOSPHOLIPASE D"/>
    <property type="match status" value="1"/>
</dbReference>
<dbReference type="Pfam" id="PF12706">
    <property type="entry name" value="Lactamase_B_2"/>
    <property type="match status" value="1"/>
</dbReference>
<organism evidence="3 4">
    <name type="scientific">Shewanella salipaludis</name>
    <dbReference type="NCBI Taxonomy" id="2723052"/>
    <lineage>
        <taxon>Bacteria</taxon>
        <taxon>Pseudomonadati</taxon>
        <taxon>Pseudomonadota</taxon>
        <taxon>Gammaproteobacteria</taxon>
        <taxon>Alteromonadales</taxon>
        <taxon>Shewanellaceae</taxon>
        <taxon>Shewanella</taxon>
    </lineage>
</organism>
<dbReference type="PANTHER" id="PTHR15032">
    <property type="entry name" value="N-ACYL-PHOSPHATIDYLETHANOLAMINE-HYDROLYZING PHOSPHOLIPASE D"/>
    <property type="match status" value="1"/>
</dbReference>
<dbReference type="Gene3D" id="3.60.15.10">
    <property type="entry name" value="Ribonuclease Z/Hydroxyacylglutathione hydrolase-like"/>
    <property type="match status" value="1"/>
</dbReference>
<reference evidence="3" key="1">
    <citation type="submission" date="2020-04" db="EMBL/GenBank/DDBJ databases">
        <title>Description of Shewanella salipaludis sp. nov., isolated from a salt marsh.</title>
        <authorList>
            <person name="Park S."/>
            <person name="Yoon J.-H."/>
        </authorList>
    </citation>
    <scope>NUCLEOTIDE SEQUENCE</scope>
    <source>
        <strain evidence="3">SHSM-M6</strain>
    </source>
</reference>
<dbReference type="Proteomes" id="UP000737113">
    <property type="component" value="Unassembled WGS sequence"/>
</dbReference>
<feature type="domain" description="Metallo-beta-lactamase" evidence="2">
    <location>
        <begin position="89"/>
        <end position="281"/>
    </location>
</feature>
<sequence length="353" mass="39617">MLTSHGTQAHRTHVEGSGFRNEAERVDSGAGKLLQILWRYLTTRVVDKTPGKQIPVRRLQLSRQPSTEPALYKISHSTLLLQLRGHYWLTDPVFAERASPSQWLGPKRFHSLPLELADIPPLAGIILSHDHYDHLDKHSIQALDARTGVFIVPLGVDRHLRAWGVAADKIIALDWWQDTTQQGVTFTATPAQHFSGRGLRDGNQTLWASWVIEAAPLKLFFSGDSGYFDGFKRIGDRLGPFDLTLIETGAYDELWADIHMLPEQSLRAHLDLRGRYLMPIHNSSFALALHSWYEPLQRLQAAANAYDVPLLTPEFGQAIALDKLAQSPALDHGWWQHQLPAFAPEPVSIPAQA</sequence>
<dbReference type="AlphaFoldDB" id="A0A972JLH8"/>
<evidence type="ECO:0000259" key="2">
    <source>
        <dbReference type="Pfam" id="PF12706"/>
    </source>
</evidence>
<feature type="region of interest" description="Disordered" evidence="1">
    <location>
        <begin position="1"/>
        <end position="23"/>
    </location>
</feature>
<comment type="caution">
    <text evidence="3">The sequence shown here is derived from an EMBL/GenBank/DDBJ whole genome shotgun (WGS) entry which is preliminary data.</text>
</comment>
<dbReference type="GO" id="GO:0005737">
    <property type="term" value="C:cytoplasm"/>
    <property type="evidence" value="ECO:0007669"/>
    <property type="project" value="TreeGrafter"/>
</dbReference>
<evidence type="ECO:0000256" key="1">
    <source>
        <dbReference type="SAM" id="MobiDB-lite"/>
    </source>
</evidence>
<evidence type="ECO:0000313" key="3">
    <source>
        <dbReference type="EMBL" id="NMH66189.1"/>
    </source>
</evidence>
<dbReference type="GO" id="GO:0016787">
    <property type="term" value="F:hydrolase activity"/>
    <property type="evidence" value="ECO:0007669"/>
    <property type="project" value="UniProtKB-KW"/>
</dbReference>
<proteinExistence type="predicted"/>
<evidence type="ECO:0000313" key="4">
    <source>
        <dbReference type="Proteomes" id="UP000737113"/>
    </source>
</evidence>
<keyword evidence="4" id="KW-1185">Reference proteome</keyword>
<dbReference type="InterPro" id="IPR001279">
    <property type="entry name" value="Metallo-B-lactamas"/>
</dbReference>
<keyword evidence="3" id="KW-0378">Hydrolase</keyword>
<dbReference type="RefSeq" id="WP_169564916.1">
    <property type="nucleotide sequence ID" value="NZ_JAAXYH010000010.1"/>
</dbReference>
<protein>
    <submittedName>
        <fullName evidence="3">Hydrolase</fullName>
    </submittedName>
</protein>
<gene>
    <name evidence="3" type="ORF">HC757_13575</name>
</gene>
<accession>A0A972JLH8</accession>
<name>A0A972JLH8_9GAMM</name>